<proteinExistence type="predicted"/>
<dbReference type="Gramene" id="KZM96114">
    <property type="protein sequence ID" value="KZM96114"/>
    <property type="gene ID" value="DCAR_019356"/>
</dbReference>
<dbReference type="PANTHER" id="PTHR42896">
    <property type="entry name" value="XYLULOSE-1,5-BISPHOSPHATE (XUBP) PHOSPHATASE"/>
    <property type="match status" value="1"/>
</dbReference>
<reference evidence="1" key="1">
    <citation type="journal article" date="2016" name="Nat. Genet.">
        <title>A high-quality carrot genome assembly provides new insights into carotenoid accumulation and asterid genome evolution.</title>
        <authorList>
            <person name="Iorizzo M."/>
            <person name="Ellison S."/>
            <person name="Senalik D."/>
            <person name="Zeng P."/>
            <person name="Satapoomin P."/>
            <person name="Huang J."/>
            <person name="Bowman M."/>
            <person name="Iovene M."/>
            <person name="Sanseverino W."/>
            <person name="Cavagnaro P."/>
            <person name="Yildiz M."/>
            <person name="Macko-Podgorni A."/>
            <person name="Moranska E."/>
            <person name="Grzebelus E."/>
            <person name="Grzebelus D."/>
            <person name="Ashrafi H."/>
            <person name="Zheng Z."/>
            <person name="Cheng S."/>
            <person name="Spooner D."/>
            <person name="Van Deynze A."/>
            <person name="Simon P."/>
        </authorList>
    </citation>
    <scope>NUCLEOTIDE SEQUENCE [LARGE SCALE GENOMIC DNA]</scope>
    <source>
        <tissue evidence="1">Leaf</tissue>
    </source>
</reference>
<accession>A0A164ZM47</accession>
<evidence type="ECO:0000313" key="3">
    <source>
        <dbReference type="Proteomes" id="UP000077755"/>
    </source>
</evidence>
<dbReference type="Gene3D" id="1.10.150.240">
    <property type="entry name" value="Putative phosphatase, domain 2"/>
    <property type="match status" value="1"/>
</dbReference>
<dbReference type="InterPro" id="IPR044999">
    <property type="entry name" value="CbbY-like"/>
</dbReference>
<evidence type="ECO:0000313" key="1">
    <source>
        <dbReference type="EMBL" id="KZM96114.1"/>
    </source>
</evidence>
<sequence>MTTYFNKTKWPEKAPKSEEEQKDFIASLHKRKTELFMVLIEKKLLPLRPGVTNFQNNIWCSDSTQTSKPWSKEFNSSTRYVNARAEAATEAHKFTAQKKFCNVSVQIHPHQVTLQTWGYKENTPSCYIERMIQPSKK</sequence>
<dbReference type="STRING" id="79200.A0A164ZM47"/>
<name>A0A164ZM47_DAUCS</name>
<protein>
    <submittedName>
        <fullName evidence="1">Uncharacterized protein</fullName>
    </submittedName>
</protein>
<dbReference type="InterPro" id="IPR023198">
    <property type="entry name" value="PGP-like_dom2"/>
</dbReference>
<keyword evidence="3" id="KW-1185">Reference proteome</keyword>
<organism evidence="1">
    <name type="scientific">Daucus carota subsp. sativus</name>
    <name type="common">Carrot</name>
    <dbReference type="NCBI Taxonomy" id="79200"/>
    <lineage>
        <taxon>Eukaryota</taxon>
        <taxon>Viridiplantae</taxon>
        <taxon>Streptophyta</taxon>
        <taxon>Embryophyta</taxon>
        <taxon>Tracheophyta</taxon>
        <taxon>Spermatophyta</taxon>
        <taxon>Magnoliopsida</taxon>
        <taxon>eudicotyledons</taxon>
        <taxon>Gunneridae</taxon>
        <taxon>Pentapetalae</taxon>
        <taxon>asterids</taxon>
        <taxon>campanulids</taxon>
        <taxon>Apiales</taxon>
        <taxon>Apiaceae</taxon>
        <taxon>Apioideae</taxon>
        <taxon>Scandiceae</taxon>
        <taxon>Daucinae</taxon>
        <taxon>Daucus</taxon>
        <taxon>Daucus sect. Daucus</taxon>
    </lineage>
</organism>
<reference evidence="2" key="2">
    <citation type="submission" date="2022-03" db="EMBL/GenBank/DDBJ databases">
        <title>Draft title - Genomic analysis of global carrot germplasm unveils the trajectory of domestication and the origin of high carotenoid orange carrot.</title>
        <authorList>
            <person name="Iorizzo M."/>
            <person name="Ellison S."/>
            <person name="Senalik D."/>
            <person name="Macko-Podgorni A."/>
            <person name="Grzebelus D."/>
            <person name="Bostan H."/>
            <person name="Rolling W."/>
            <person name="Curaba J."/>
            <person name="Simon P."/>
        </authorList>
    </citation>
    <scope>NUCLEOTIDE SEQUENCE</scope>
    <source>
        <tissue evidence="2">Leaf</tissue>
    </source>
</reference>
<dbReference type="EMBL" id="CP093347">
    <property type="protein sequence ID" value="WOH02763.1"/>
    <property type="molecule type" value="Genomic_DNA"/>
</dbReference>
<dbReference type="PANTHER" id="PTHR42896:SF2">
    <property type="entry name" value="CBBY-LIKE PROTEIN"/>
    <property type="match status" value="1"/>
</dbReference>
<dbReference type="EMBL" id="LNRQ01000005">
    <property type="protein sequence ID" value="KZM96114.1"/>
    <property type="molecule type" value="Genomic_DNA"/>
</dbReference>
<gene>
    <name evidence="1" type="ORF">DCAR_019356</name>
    <name evidence="2" type="ORF">DCAR_0522152</name>
</gene>
<dbReference type="AlphaFoldDB" id="A0A164ZM47"/>
<dbReference type="Proteomes" id="UP000077755">
    <property type="component" value="Chromosome 5"/>
</dbReference>
<evidence type="ECO:0000313" key="2">
    <source>
        <dbReference type="EMBL" id="WOH02763.1"/>
    </source>
</evidence>
<dbReference type="GO" id="GO:0016787">
    <property type="term" value="F:hydrolase activity"/>
    <property type="evidence" value="ECO:0007669"/>
    <property type="project" value="InterPro"/>
</dbReference>